<comment type="subcellular location">
    <subcellularLocation>
        <location evidence="1">Membrane</location>
        <topology evidence="1">Multi-pass membrane protein</topology>
    </subcellularLocation>
</comment>
<feature type="transmembrane region" description="Helical" evidence="12">
    <location>
        <begin position="131"/>
        <end position="156"/>
    </location>
</feature>
<dbReference type="PATRIC" id="fig|929558.5.peg.2312"/>
<feature type="domain" description="RCK N-terminal" evidence="14">
    <location>
        <begin position="287"/>
        <end position="402"/>
    </location>
</feature>
<feature type="transmembrane region" description="Helical" evidence="12">
    <location>
        <begin position="36"/>
        <end position="53"/>
    </location>
</feature>
<protein>
    <recommendedName>
        <fullName evidence="11">BK channel</fullName>
    </recommendedName>
</protein>
<keyword evidence="9 12" id="KW-0472">Membrane</keyword>
<dbReference type="GO" id="GO:0008076">
    <property type="term" value="C:voltage-gated potassium channel complex"/>
    <property type="evidence" value="ECO:0007669"/>
    <property type="project" value="InterPro"/>
</dbReference>
<organism evidence="15 16">
    <name type="scientific">Sulfurimonas gotlandica (strain DSM 19862 / JCM 16533 / GD1)</name>
    <dbReference type="NCBI Taxonomy" id="929558"/>
    <lineage>
        <taxon>Bacteria</taxon>
        <taxon>Pseudomonadati</taxon>
        <taxon>Campylobacterota</taxon>
        <taxon>Epsilonproteobacteria</taxon>
        <taxon>Campylobacterales</taxon>
        <taxon>Sulfurimonadaceae</taxon>
        <taxon>Sulfurimonas</taxon>
    </lineage>
</organism>
<evidence type="ECO:0000256" key="1">
    <source>
        <dbReference type="ARBA" id="ARBA00004141"/>
    </source>
</evidence>
<dbReference type="HOGENOM" id="CLU_011722_1_7_7"/>
<evidence type="ECO:0000256" key="7">
    <source>
        <dbReference type="ARBA" id="ARBA00022989"/>
    </source>
</evidence>
<evidence type="ECO:0000259" key="14">
    <source>
        <dbReference type="Pfam" id="PF02254"/>
    </source>
</evidence>
<dbReference type="SUPFAM" id="SSF51735">
    <property type="entry name" value="NAD(P)-binding Rossmann-fold domains"/>
    <property type="match status" value="1"/>
</dbReference>
<keyword evidence="3" id="KW-0633">Potassium transport</keyword>
<proteinExistence type="predicted"/>
<evidence type="ECO:0000256" key="3">
    <source>
        <dbReference type="ARBA" id="ARBA00022538"/>
    </source>
</evidence>
<evidence type="ECO:0000256" key="6">
    <source>
        <dbReference type="ARBA" id="ARBA00022958"/>
    </source>
</evidence>
<sequence length="517" mass="59616">MIVDLAYFINTSDAYQRKKRFFYNLLENSSYKYKKYFDIFMITLIFASVVILIREVKSHVNDDLLFFNNYIVSIIFFIEYMLRLWISSSVTQVIIDQSEHDVMLGNKFKLLKAIKDIIIAKFKYILSIKAIIDLLAIIPFFHQLRLLRIFILFRVFKLFRYAKSIQTFTSVISAKKFEFFTLLIFASIIIFVSSVLIYVMEANNPDSPIDTLFEAVYWSIVTISTVGFGDIVPVTQEGRVVAMFVIVAGIGVFSFTTSLIVTSFTEKLDEIKDLKVIDDISKLKEFYLICGYENVSKEVAKKLSLNNKVIIMEEDFNKSESAKKDGFISLNYDPGSIESYKKLNINIETQVKAILCLSHSDVENVYTALTVRSFNKDVFILSILINKMNRNKLNFAGVNELFYEKELVGIIAKEFVGQPVAFEAIHALRTNYNGIDVQEMLVSDRVLESFVTVGQLENKKYRIILLGIYKKVRKRFFFNPIDSTVLEVGDYLLVIGNTQFLKEFSIYLHKKGSNNGK</sequence>
<keyword evidence="16" id="KW-1185">Reference proteome</keyword>
<dbReference type="Pfam" id="PF02254">
    <property type="entry name" value="TrkA_N"/>
    <property type="match status" value="1"/>
</dbReference>
<dbReference type="Pfam" id="PF00520">
    <property type="entry name" value="Ion_trans"/>
    <property type="match status" value="1"/>
</dbReference>
<feature type="transmembrane region" description="Helical" evidence="12">
    <location>
        <begin position="240"/>
        <end position="261"/>
    </location>
</feature>
<evidence type="ECO:0000256" key="11">
    <source>
        <dbReference type="ARBA" id="ARBA00029579"/>
    </source>
</evidence>
<dbReference type="InterPro" id="IPR003280">
    <property type="entry name" value="2pore_dom_K_chnl"/>
</dbReference>
<dbReference type="InterPro" id="IPR036291">
    <property type="entry name" value="NAD(P)-bd_dom_sf"/>
</dbReference>
<dbReference type="Gene3D" id="3.40.50.720">
    <property type="entry name" value="NAD(P)-binding Rossmann-like Domain"/>
    <property type="match status" value="1"/>
</dbReference>
<dbReference type="OrthoDB" id="9781411at2"/>
<reference evidence="15 16" key="1">
    <citation type="journal article" date="2012" name="Proc. Natl. Acad. Sci. U.S.A.">
        <title>Genome and physiology of a model Epsilonproteobacterium responsible for sulfide detoxification in marine oxygen depletion zones.</title>
        <authorList>
            <person name="Grote J."/>
            <person name="Schott T."/>
            <person name="Bruckner C.G."/>
            <person name="Glockner F.O."/>
            <person name="Jost G."/>
            <person name="Teeling H."/>
            <person name="Labrenz M."/>
            <person name="Jurgens K."/>
        </authorList>
    </citation>
    <scope>NUCLEOTIDE SEQUENCE [LARGE SCALE GENOMIC DNA]</scope>
    <source>
        <strain evidence="15 16">GD1</strain>
    </source>
</reference>
<dbReference type="InterPro" id="IPR028325">
    <property type="entry name" value="VG_K_chnl"/>
</dbReference>
<dbReference type="InterPro" id="IPR005821">
    <property type="entry name" value="Ion_trans_dom"/>
</dbReference>
<evidence type="ECO:0000256" key="5">
    <source>
        <dbReference type="ARBA" id="ARBA00022826"/>
    </source>
</evidence>
<keyword evidence="6" id="KW-0630">Potassium</keyword>
<accession>H1FYM9</accession>
<dbReference type="PRINTS" id="PR00169">
    <property type="entry name" value="KCHANNEL"/>
</dbReference>
<dbReference type="PRINTS" id="PR01333">
    <property type="entry name" value="2POREKCHANEL"/>
</dbReference>
<keyword evidence="7 12" id="KW-1133">Transmembrane helix</keyword>
<feature type="transmembrane region" description="Helical" evidence="12">
    <location>
        <begin position="215"/>
        <end position="233"/>
    </location>
</feature>
<keyword evidence="4 12" id="KW-0812">Transmembrane</keyword>
<dbReference type="EMBL" id="AFRZ01000001">
    <property type="protein sequence ID" value="EHP30844.1"/>
    <property type="molecule type" value="Genomic_DNA"/>
</dbReference>
<dbReference type="STRING" id="929558.SMGD1_2321"/>
<keyword evidence="2" id="KW-0813">Transport</keyword>
<dbReference type="SUPFAM" id="SSF81324">
    <property type="entry name" value="Voltage-gated potassium channels"/>
    <property type="match status" value="1"/>
</dbReference>
<keyword evidence="10 15" id="KW-0407">Ion channel</keyword>
<dbReference type="SUPFAM" id="SSF116726">
    <property type="entry name" value="TrkA C-terminal domain-like"/>
    <property type="match status" value="1"/>
</dbReference>
<evidence type="ECO:0000313" key="16">
    <source>
        <dbReference type="Proteomes" id="UP000006431"/>
    </source>
</evidence>
<keyword evidence="5" id="KW-0631">Potassium channel</keyword>
<evidence type="ECO:0000256" key="8">
    <source>
        <dbReference type="ARBA" id="ARBA00023065"/>
    </source>
</evidence>
<evidence type="ECO:0000256" key="10">
    <source>
        <dbReference type="ARBA" id="ARBA00023303"/>
    </source>
</evidence>
<dbReference type="Proteomes" id="UP000006431">
    <property type="component" value="Unassembled WGS sequence"/>
</dbReference>
<dbReference type="Gene3D" id="3.30.70.1450">
    <property type="entry name" value="Regulator of K+ conductance, C-terminal domain"/>
    <property type="match status" value="1"/>
</dbReference>
<dbReference type="PANTHER" id="PTHR11537">
    <property type="entry name" value="VOLTAGE-GATED POTASSIUM CHANNEL"/>
    <property type="match status" value="1"/>
</dbReference>
<feature type="transmembrane region" description="Helical" evidence="12">
    <location>
        <begin position="177"/>
        <end position="200"/>
    </location>
</feature>
<dbReference type="AlphaFoldDB" id="B6BMN9"/>
<feature type="transmembrane region" description="Helical" evidence="12">
    <location>
        <begin position="65"/>
        <end position="86"/>
    </location>
</feature>
<gene>
    <name evidence="15" type="ORF">SMGD1_2321</name>
</gene>
<dbReference type="GO" id="GO:0005249">
    <property type="term" value="F:voltage-gated potassium channel activity"/>
    <property type="evidence" value="ECO:0007669"/>
    <property type="project" value="InterPro"/>
</dbReference>
<dbReference type="GO" id="GO:0001508">
    <property type="term" value="P:action potential"/>
    <property type="evidence" value="ECO:0007669"/>
    <property type="project" value="TreeGrafter"/>
</dbReference>
<name>B6BMN9_SULGG</name>
<evidence type="ECO:0000313" key="15">
    <source>
        <dbReference type="EMBL" id="EHP30844.1"/>
    </source>
</evidence>
<comment type="caution">
    <text evidence="15">The sequence shown here is derived from an EMBL/GenBank/DDBJ whole genome shotgun (WGS) entry which is preliminary data.</text>
</comment>
<dbReference type="Gene3D" id="1.10.287.70">
    <property type="match status" value="1"/>
</dbReference>
<dbReference type="PANTHER" id="PTHR11537:SF254">
    <property type="entry name" value="POTASSIUM VOLTAGE-GATED CHANNEL PROTEIN SHAB"/>
    <property type="match status" value="1"/>
</dbReference>
<dbReference type="eggNOG" id="COG1226">
    <property type="taxonomic scope" value="Bacteria"/>
</dbReference>
<evidence type="ECO:0000256" key="12">
    <source>
        <dbReference type="SAM" id="Phobius"/>
    </source>
</evidence>
<keyword evidence="8" id="KW-0406">Ion transport</keyword>
<feature type="domain" description="Ion transport" evidence="13">
    <location>
        <begin position="35"/>
        <end position="266"/>
    </location>
</feature>
<evidence type="ECO:0000259" key="13">
    <source>
        <dbReference type="Pfam" id="PF00520"/>
    </source>
</evidence>
<dbReference type="InterPro" id="IPR003148">
    <property type="entry name" value="RCK_N"/>
</dbReference>
<accession>B6BMN9</accession>
<evidence type="ECO:0000256" key="4">
    <source>
        <dbReference type="ARBA" id="ARBA00022692"/>
    </source>
</evidence>
<evidence type="ECO:0000256" key="9">
    <source>
        <dbReference type="ARBA" id="ARBA00023136"/>
    </source>
</evidence>
<evidence type="ECO:0000256" key="2">
    <source>
        <dbReference type="ARBA" id="ARBA00022448"/>
    </source>
</evidence>
<dbReference type="InterPro" id="IPR036721">
    <property type="entry name" value="RCK_C_sf"/>
</dbReference>